<gene>
    <name evidence="3" type="ORF">GBZ86_06055</name>
</gene>
<keyword evidence="1" id="KW-1133">Transmembrane helix</keyword>
<feature type="transmembrane region" description="Helical" evidence="1">
    <location>
        <begin position="7"/>
        <end position="25"/>
    </location>
</feature>
<feature type="transmembrane region" description="Helical" evidence="1">
    <location>
        <begin position="37"/>
        <end position="59"/>
    </location>
</feature>
<protein>
    <submittedName>
        <fullName evidence="3">VanZ family protein</fullName>
    </submittedName>
</protein>
<keyword evidence="4" id="KW-1185">Reference proteome</keyword>
<name>A0A6I1MSW1_9CLOT</name>
<keyword evidence="1" id="KW-0472">Membrane</keyword>
<dbReference type="InterPro" id="IPR006976">
    <property type="entry name" value="VanZ-like"/>
</dbReference>
<dbReference type="Pfam" id="PF04892">
    <property type="entry name" value="VanZ"/>
    <property type="match status" value="1"/>
</dbReference>
<dbReference type="PIRSF" id="PIRSF019083">
    <property type="entry name" value="UCP019083_VanZ"/>
    <property type="match status" value="1"/>
</dbReference>
<feature type="domain" description="VanZ-like" evidence="2">
    <location>
        <begin position="10"/>
        <end position="137"/>
    </location>
</feature>
<feature type="transmembrane region" description="Helical" evidence="1">
    <location>
        <begin position="90"/>
        <end position="112"/>
    </location>
</feature>
<evidence type="ECO:0000313" key="3">
    <source>
        <dbReference type="EMBL" id="MPQ43319.1"/>
    </source>
</evidence>
<evidence type="ECO:0000259" key="2">
    <source>
        <dbReference type="Pfam" id="PF04892"/>
    </source>
</evidence>
<comment type="caution">
    <text evidence="3">The sequence shown here is derived from an EMBL/GenBank/DDBJ whole genome shotgun (WGS) entry which is preliminary data.</text>
</comment>
<reference evidence="3 4" key="1">
    <citation type="submission" date="2019-10" db="EMBL/GenBank/DDBJ databases">
        <title>The Genome Sequence of Clostridium tarantellae Isolated from Fish Brain.</title>
        <authorList>
            <person name="Bano L."/>
            <person name="Kiel M."/>
            <person name="Sales G."/>
            <person name="Doxey A.C."/>
            <person name="Mansfield M.J."/>
            <person name="Schiavone M."/>
            <person name="Rossetto O."/>
            <person name="Pirazzini M."/>
            <person name="Dobrindt U."/>
            <person name="Montecucco C."/>
        </authorList>
    </citation>
    <scope>NUCLEOTIDE SEQUENCE [LARGE SCALE GENOMIC DNA]</scope>
    <source>
        <strain evidence="3 4">DSM 3997</strain>
    </source>
</reference>
<evidence type="ECO:0000313" key="4">
    <source>
        <dbReference type="Proteomes" id="UP000430345"/>
    </source>
</evidence>
<evidence type="ECO:0000256" key="1">
    <source>
        <dbReference type="SAM" id="Phobius"/>
    </source>
</evidence>
<dbReference type="NCBIfam" id="NF037970">
    <property type="entry name" value="vanZ_1"/>
    <property type="match status" value="1"/>
</dbReference>
<accession>A0A6I1MSW1</accession>
<dbReference type="EMBL" id="WHJC01000057">
    <property type="protein sequence ID" value="MPQ43319.1"/>
    <property type="molecule type" value="Genomic_DNA"/>
</dbReference>
<organism evidence="3 4">
    <name type="scientific">Clostridium tarantellae</name>
    <dbReference type="NCBI Taxonomy" id="39493"/>
    <lineage>
        <taxon>Bacteria</taxon>
        <taxon>Bacillati</taxon>
        <taxon>Bacillota</taxon>
        <taxon>Clostridia</taxon>
        <taxon>Eubacteriales</taxon>
        <taxon>Clostridiaceae</taxon>
        <taxon>Clostridium</taxon>
    </lineage>
</organism>
<sequence length="143" mass="16663">MQNKKKLAWSMVILWMVMIFYMSHQPSDVSSEQSDKMVYLFNLIGLDLSSYFGELATLFIRKCAHFTEYMILYILVYNVIKYYVKSKSIYIYALVITFSYACTDEIHQLFVLGRSGEFKDVIIDTFGGTAGMLLVNLKNRLKK</sequence>
<keyword evidence="1" id="KW-0812">Transmembrane</keyword>
<dbReference type="AlphaFoldDB" id="A0A6I1MSW1"/>
<dbReference type="Proteomes" id="UP000430345">
    <property type="component" value="Unassembled WGS sequence"/>
</dbReference>
<proteinExistence type="predicted"/>
<dbReference type="InterPro" id="IPR016747">
    <property type="entry name" value="Phosphotransbutyrylase"/>
</dbReference>